<dbReference type="Proteomes" id="UP001519460">
    <property type="component" value="Unassembled WGS sequence"/>
</dbReference>
<keyword evidence="2" id="KW-1185">Reference proteome</keyword>
<dbReference type="EMBL" id="JACVVK020000039">
    <property type="protein sequence ID" value="KAK7500139.1"/>
    <property type="molecule type" value="Genomic_DNA"/>
</dbReference>
<gene>
    <name evidence="1" type="ORF">BaRGS_00008686</name>
</gene>
<organism evidence="1 2">
    <name type="scientific">Batillaria attramentaria</name>
    <dbReference type="NCBI Taxonomy" id="370345"/>
    <lineage>
        <taxon>Eukaryota</taxon>
        <taxon>Metazoa</taxon>
        <taxon>Spiralia</taxon>
        <taxon>Lophotrochozoa</taxon>
        <taxon>Mollusca</taxon>
        <taxon>Gastropoda</taxon>
        <taxon>Caenogastropoda</taxon>
        <taxon>Sorbeoconcha</taxon>
        <taxon>Cerithioidea</taxon>
        <taxon>Batillariidae</taxon>
        <taxon>Batillaria</taxon>
    </lineage>
</organism>
<accession>A0ABD0LMA6</accession>
<evidence type="ECO:0000313" key="1">
    <source>
        <dbReference type="EMBL" id="KAK7500139.1"/>
    </source>
</evidence>
<protein>
    <submittedName>
        <fullName evidence="1">Uncharacterized protein</fullName>
    </submittedName>
</protein>
<sequence>MVFGQQLMLSGSLTVWKPLSWWQEASSGVYMGGFLMWILWPIVRLTNPNRWTQGEMPVPWGGESGGGAALACDRLPDPDGQRSPLDTGVCVQHLQAKGRCDGPGVPHQKQPGLAGDRFMGCKLVLIVVECISWEGQGILKREEIARISAREVTFISSGTRAHVVSAFEQSLANMTARLQALTTTSEQKVQVPHLLHKSSLKVGHICNNSHGHSRPPSPHLRVYCTTLYYCRVPVSYQY</sequence>
<proteinExistence type="predicted"/>
<comment type="caution">
    <text evidence="1">The sequence shown here is derived from an EMBL/GenBank/DDBJ whole genome shotgun (WGS) entry which is preliminary data.</text>
</comment>
<name>A0ABD0LMA6_9CAEN</name>
<reference evidence="1 2" key="1">
    <citation type="journal article" date="2023" name="Sci. Data">
        <title>Genome assembly of the Korean intertidal mud-creeper Batillaria attramentaria.</title>
        <authorList>
            <person name="Patra A.K."/>
            <person name="Ho P.T."/>
            <person name="Jun S."/>
            <person name="Lee S.J."/>
            <person name="Kim Y."/>
            <person name="Won Y.J."/>
        </authorList>
    </citation>
    <scope>NUCLEOTIDE SEQUENCE [LARGE SCALE GENOMIC DNA]</scope>
    <source>
        <strain evidence="1">Wonlab-2016</strain>
    </source>
</reference>
<evidence type="ECO:0000313" key="2">
    <source>
        <dbReference type="Proteomes" id="UP001519460"/>
    </source>
</evidence>
<dbReference type="AlphaFoldDB" id="A0ABD0LMA6"/>